<accession>A0A4C1VZH8</accession>
<dbReference type="AlphaFoldDB" id="A0A4C1VZH8"/>
<dbReference type="EMBL" id="BGZK01000448">
    <property type="protein sequence ID" value="GBP44213.1"/>
    <property type="molecule type" value="Genomic_DNA"/>
</dbReference>
<protein>
    <submittedName>
        <fullName evidence="1">Uncharacterized protein</fullName>
    </submittedName>
</protein>
<reference evidence="1 2" key="1">
    <citation type="journal article" date="2019" name="Commun. Biol.">
        <title>The bagworm genome reveals a unique fibroin gene that provides high tensile strength.</title>
        <authorList>
            <person name="Kono N."/>
            <person name="Nakamura H."/>
            <person name="Ohtoshi R."/>
            <person name="Tomita M."/>
            <person name="Numata K."/>
            <person name="Arakawa K."/>
        </authorList>
    </citation>
    <scope>NUCLEOTIDE SEQUENCE [LARGE SCALE GENOMIC DNA]</scope>
</reference>
<evidence type="ECO:0000313" key="2">
    <source>
        <dbReference type="Proteomes" id="UP000299102"/>
    </source>
</evidence>
<keyword evidence="2" id="KW-1185">Reference proteome</keyword>
<dbReference type="Proteomes" id="UP000299102">
    <property type="component" value="Unassembled WGS sequence"/>
</dbReference>
<name>A0A4C1VZH8_EUMVA</name>
<comment type="caution">
    <text evidence="1">The sequence shown here is derived from an EMBL/GenBank/DDBJ whole genome shotgun (WGS) entry which is preliminary data.</text>
</comment>
<evidence type="ECO:0000313" key="1">
    <source>
        <dbReference type="EMBL" id="GBP44213.1"/>
    </source>
</evidence>
<organism evidence="1 2">
    <name type="scientific">Eumeta variegata</name>
    <name type="common">Bagworm moth</name>
    <name type="synonym">Eumeta japonica</name>
    <dbReference type="NCBI Taxonomy" id="151549"/>
    <lineage>
        <taxon>Eukaryota</taxon>
        <taxon>Metazoa</taxon>
        <taxon>Ecdysozoa</taxon>
        <taxon>Arthropoda</taxon>
        <taxon>Hexapoda</taxon>
        <taxon>Insecta</taxon>
        <taxon>Pterygota</taxon>
        <taxon>Neoptera</taxon>
        <taxon>Endopterygota</taxon>
        <taxon>Lepidoptera</taxon>
        <taxon>Glossata</taxon>
        <taxon>Ditrysia</taxon>
        <taxon>Tineoidea</taxon>
        <taxon>Psychidae</taxon>
        <taxon>Oiketicinae</taxon>
        <taxon>Eumeta</taxon>
    </lineage>
</organism>
<gene>
    <name evidence="1" type="ORF">EVAR_31657_1</name>
</gene>
<sequence>MVKSLLETSTNLPNWLLTLAICYKQLTPHKKAIAQSVNKFHEQRERERELASRAILCPEVRCQGGGGRAARGGARGLRSQPGQGSPLCVTPGLAVNISHLLKIIPLYRTCCRREIARCCDYWPPSVPRRLETKENGGPLLDSKAYEAAVVYLLYAN</sequence>
<proteinExistence type="predicted"/>